<evidence type="ECO:0000313" key="2">
    <source>
        <dbReference type="EMBL" id="GAA2339060.1"/>
    </source>
</evidence>
<evidence type="ECO:0008006" key="4">
    <source>
        <dbReference type="Google" id="ProtNLM"/>
    </source>
</evidence>
<gene>
    <name evidence="2" type="ORF">GCM10009854_14370</name>
</gene>
<comment type="caution">
    <text evidence="2">The sequence shown here is derived from an EMBL/GenBank/DDBJ whole genome shotgun (WGS) entry which is preliminary data.</text>
</comment>
<organism evidence="2 3">
    <name type="scientific">Saccharopolyspora halophila</name>
    <dbReference type="NCBI Taxonomy" id="405551"/>
    <lineage>
        <taxon>Bacteria</taxon>
        <taxon>Bacillati</taxon>
        <taxon>Actinomycetota</taxon>
        <taxon>Actinomycetes</taxon>
        <taxon>Pseudonocardiales</taxon>
        <taxon>Pseudonocardiaceae</taxon>
        <taxon>Saccharopolyspora</taxon>
    </lineage>
</organism>
<sequence>MGGFRNDFTRLTEHAGEFADHASHARRIAATLREAVESAGACWGDDEIGERFSATHRGPAEAALAAVEELPERLREVGDEFAATAETSRRTDSANAAELDRLADRGE</sequence>
<feature type="region of interest" description="Disordered" evidence="1">
    <location>
        <begin position="80"/>
        <end position="107"/>
    </location>
</feature>
<feature type="compositionally biased region" description="Basic and acidic residues" evidence="1">
    <location>
        <begin position="87"/>
        <end position="107"/>
    </location>
</feature>
<proteinExistence type="predicted"/>
<reference evidence="2 3" key="1">
    <citation type="journal article" date="2019" name="Int. J. Syst. Evol. Microbiol.">
        <title>The Global Catalogue of Microorganisms (GCM) 10K type strain sequencing project: providing services to taxonomists for standard genome sequencing and annotation.</title>
        <authorList>
            <consortium name="The Broad Institute Genomics Platform"/>
            <consortium name="The Broad Institute Genome Sequencing Center for Infectious Disease"/>
            <person name="Wu L."/>
            <person name="Ma J."/>
        </authorList>
    </citation>
    <scope>NUCLEOTIDE SEQUENCE [LARGE SCALE GENOMIC DNA]</scope>
    <source>
        <strain evidence="2 3">JCM 16221</strain>
    </source>
</reference>
<dbReference type="Gene3D" id="1.10.287.1060">
    <property type="entry name" value="ESAT-6-like"/>
    <property type="match status" value="1"/>
</dbReference>
<evidence type="ECO:0000256" key="1">
    <source>
        <dbReference type="SAM" id="MobiDB-lite"/>
    </source>
</evidence>
<protein>
    <recommendedName>
        <fullName evidence="4">WXG100 family type VII secretion target</fullName>
    </recommendedName>
</protein>
<dbReference type="SUPFAM" id="SSF140453">
    <property type="entry name" value="EsxAB dimer-like"/>
    <property type="match status" value="1"/>
</dbReference>
<name>A0ABN3FWK8_9PSEU</name>
<accession>A0ABN3FWK8</accession>
<evidence type="ECO:0000313" key="3">
    <source>
        <dbReference type="Proteomes" id="UP001501218"/>
    </source>
</evidence>
<dbReference type="EMBL" id="BAAARA010000003">
    <property type="protein sequence ID" value="GAA2339060.1"/>
    <property type="molecule type" value="Genomic_DNA"/>
</dbReference>
<keyword evidence="3" id="KW-1185">Reference proteome</keyword>
<dbReference type="InterPro" id="IPR036689">
    <property type="entry name" value="ESAT-6-like_sf"/>
</dbReference>
<dbReference type="Proteomes" id="UP001501218">
    <property type="component" value="Unassembled WGS sequence"/>
</dbReference>